<evidence type="ECO:0008006" key="3">
    <source>
        <dbReference type="Google" id="ProtNLM"/>
    </source>
</evidence>
<dbReference type="EMBL" id="MCRM02000023">
    <property type="protein sequence ID" value="PNV73344.1"/>
    <property type="molecule type" value="Genomic_DNA"/>
</dbReference>
<dbReference type="Proteomes" id="UP000094669">
    <property type="component" value="Unassembled WGS sequence"/>
</dbReference>
<evidence type="ECO:0000313" key="1">
    <source>
        <dbReference type="EMBL" id="PNV73344.1"/>
    </source>
</evidence>
<keyword evidence="2" id="KW-1185">Reference proteome</keyword>
<dbReference type="RefSeq" id="WP_010411340.1">
    <property type="nucleotide sequence ID" value="NZ_MCRM02000023.1"/>
</dbReference>
<comment type="caution">
    <text evidence="1">The sequence shown here is derived from an EMBL/GenBank/DDBJ whole genome shotgun (WGS) entry which is preliminary data.</text>
</comment>
<sequence>MSESIALIVGGSGAAGQSAIQGLNEDRTISGRNWRIIATTSGDKDVEGANKTLKQIQLDEPDEAVSKIIEALKMEDPVDILIYTPARGKLGYPASETPDEDIESGLKFCFDPMVELEKKLSPRLTIGYSAFYYLPYLLTYYGSLAFIKKKMEEWALEKPASRKMIRAGTFLSQSARGISIILQRLAKSTSHPDLQKLIEEQKISGKKFSDFFIDYIQKKEKENFRKDFLSIPYRFTEPKDLKDALLRILQGEDAPILALVGAWVWTENSLPQMPDYLKKR</sequence>
<protein>
    <recommendedName>
        <fullName evidence="3">SDR family NAD(P)-dependent oxidoreductase</fullName>
    </recommendedName>
</protein>
<proteinExistence type="predicted"/>
<name>A0ABX4YEP6_9LEPT</name>
<accession>A0ABX4YEP6</accession>
<reference evidence="1" key="1">
    <citation type="submission" date="2018-01" db="EMBL/GenBank/DDBJ databases">
        <title>Genomic characterization of Leptospira inadai serogroup Lyme isolated from captured rat in Brazil and comparative analysis with human reference strain.</title>
        <authorList>
            <person name="Moreno L.Z."/>
            <person name="Loureiro A.P."/>
            <person name="Miraglia F."/>
            <person name="Kremer F.S."/>
            <person name="Eslabao M.R."/>
            <person name="Dellagostin O.A."/>
            <person name="Lilenbaum W."/>
            <person name="Moreno A.M."/>
        </authorList>
    </citation>
    <scope>NUCLEOTIDE SEQUENCE [LARGE SCALE GENOMIC DNA]</scope>
    <source>
        <strain evidence="1">M34/99</strain>
    </source>
</reference>
<organism evidence="1 2">
    <name type="scientific">Leptospira inadai serovar Lyme</name>
    <dbReference type="NCBI Taxonomy" id="293084"/>
    <lineage>
        <taxon>Bacteria</taxon>
        <taxon>Pseudomonadati</taxon>
        <taxon>Spirochaetota</taxon>
        <taxon>Spirochaetia</taxon>
        <taxon>Leptospirales</taxon>
        <taxon>Leptospiraceae</taxon>
        <taxon>Leptospira</taxon>
    </lineage>
</organism>
<gene>
    <name evidence="1" type="ORF">BES34_017125</name>
</gene>
<evidence type="ECO:0000313" key="2">
    <source>
        <dbReference type="Proteomes" id="UP000094669"/>
    </source>
</evidence>